<feature type="domain" description="PEGA" evidence="1">
    <location>
        <begin position="16"/>
        <end position="71"/>
    </location>
</feature>
<evidence type="ECO:0000313" key="3">
    <source>
        <dbReference type="Proteomes" id="UP000730161"/>
    </source>
</evidence>
<dbReference type="OrthoDB" id="95942at2157"/>
<evidence type="ECO:0000313" key="2">
    <source>
        <dbReference type="EMBL" id="MBR1370000.1"/>
    </source>
</evidence>
<name>A0A8J8B521_9EURY</name>
<reference evidence="2" key="1">
    <citation type="submission" date="2014-12" db="EMBL/GenBank/DDBJ databases">
        <authorList>
            <person name="Huang H.-H."/>
            <person name="Chen S.-C."/>
            <person name="Lai M.-C."/>
        </authorList>
    </citation>
    <scope>NUCLEOTIDE SEQUENCE</scope>
    <source>
        <strain evidence="2">K1F9705b</strain>
    </source>
</reference>
<evidence type="ECO:0000259" key="1">
    <source>
        <dbReference type="Pfam" id="PF08308"/>
    </source>
</evidence>
<gene>
    <name evidence="2" type="ORF">RJ53_11135</name>
</gene>
<organism evidence="2 3">
    <name type="scientific">Methanocalculus chunghsingensis</name>
    <dbReference type="NCBI Taxonomy" id="156457"/>
    <lineage>
        <taxon>Archaea</taxon>
        <taxon>Methanobacteriati</taxon>
        <taxon>Methanobacteriota</taxon>
        <taxon>Stenosarchaea group</taxon>
        <taxon>Methanomicrobia</taxon>
        <taxon>Methanomicrobiales</taxon>
        <taxon>Methanocalculaceae</taxon>
        <taxon>Methanocalculus</taxon>
    </lineage>
</organism>
<proteinExistence type="predicted"/>
<keyword evidence="3" id="KW-1185">Reference proteome</keyword>
<protein>
    <recommendedName>
        <fullName evidence="1">PEGA domain-containing protein</fullName>
    </recommendedName>
</protein>
<dbReference type="EMBL" id="JWHL01000031">
    <property type="protein sequence ID" value="MBR1370000.1"/>
    <property type="molecule type" value="Genomic_DNA"/>
</dbReference>
<feature type="non-terminal residue" evidence="2">
    <location>
        <position position="1"/>
    </location>
</feature>
<dbReference type="PANTHER" id="PTHR36194">
    <property type="entry name" value="S-LAYER-LIKE PROTEIN"/>
    <property type="match status" value="1"/>
</dbReference>
<dbReference type="Pfam" id="PF08308">
    <property type="entry name" value="PEGA"/>
    <property type="match status" value="2"/>
</dbReference>
<dbReference type="Proteomes" id="UP000730161">
    <property type="component" value="Unassembled WGS sequence"/>
</dbReference>
<dbReference type="RefSeq" id="WP_211531759.1">
    <property type="nucleotide sequence ID" value="NZ_JWHL01000031.1"/>
</dbReference>
<dbReference type="InterPro" id="IPR013229">
    <property type="entry name" value="PEGA"/>
</dbReference>
<accession>A0A8J8B521</accession>
<feature type="domain" description="PEGA" evidence="1">
    <location>
        <begin position="103"/>
        <end position="158"/>
    </location>
</feature>
<comment type="caution">
    <text evidence="2">The sequence shown here is derived from an EMBL/GenBank/DDBJ whole genome shotgun (WGS) entry which is preliminary data.</text>
</comment>
<dbReference type="PANTHER" id="PTHR36194:SF1">
    <property type="entry name" value="S-LAYER-LIKE PROTEIN"/>
    <property type="match status" value="1"/>
</dbReference>
<sequence length="174" mass="19098">PTPEPTPVPVPEETASIRFTSNPAGAEIFINGDLKGTTPMVVPGFTLGEHDVEYRLEGYERWGRQIVVTEAALTTTWSYNPTLTPVEIIPEPTPVPVPEETASIRFTSNPAGAEIFINGDLKGTTPMVVPGFTLGEHDVEYRLEGYERWGRQIVVTEAALTTTWSYNPRLVSAL</sequence>
<dbReference type="AlphaFoldDB" id="A0A8J8B521"/>